<reference evidence="7 8" key="1">
    <citation type="submission" date="2019-05" db="EMBL/GenBank/DDBJ databases">
        <title>Nakamurella sp. N5BH11, whole genome shotgun sequence.</title>
        <authorList>
            <person name="Tuo L."/>
        </authorList>
    </citation>
    <scope>NUCLEOTIDE SEQUENCE [LARGE SCALE GENOMIC DNA]</scope>
    <source>
        <strain evidence="7 8">N5BH11</strain>
    </source>
</reference>
<dbReference type="NCBIfam" id="NF041254">
    <property type="entry name" value="motor_HelR"/>
    <property type="match status" value="1"/>
</dbReference>
<dbReference type="AlphaFoldDB" id="A0A4U6QKQ7"/>
<name>A0A4U6QKQ7_9ACTN</name>
<dbReference type="GO" id="GO:0043138">
    <property type="term" value="F:3'-5' DNA helicase activity"/>
    <property type="evidence" value="ECO:0007669"/>
    <property type="project" value="TreeGrafter"/>
</dbReference>
<feature type="binding site" evidence="5">
    <location>
        <begin position="237"/>
        <end position="244"/>
    </location>
    <ligand>
        <name>ATP</name>
        <dbReference type="ChEBI" id="CHEBI:30616"/>
    </ligand>
</feature>
<comment type="caution">
    <text evidence="7">The sequence shown here is derived from an EMBL/GenBank/DDBJ whole genome shotgun (WGS) entry which is preliminary data.</text>
</comment>
<evidence type="ECO:0000256" key="5">
    <source>
        <dbReference type="PROSITE-ProRule" id="PRU00560"/>
    </source>
</evidence>
<accession>A0A4U6QKQ7</accession>
<dbReference type="PANTHER" id="PTHR11070:SF45">
    <property type="entry name" value="DNA 3'-5' HELICASE"/>
    <property type="match status" value="1"/>
</dbReference>
<dbReference type="SUPFAM" id="SSF52540">
    <property type="entry name" value="P-loop containing nucleoside triphosphate hydrolases"/>
    <property type="match status" value="1"/>
</dbReference>
<dbReference type="InterPro" id="IPR027417">
    <property type="entry name" value="P-loop_NTPase"/>
</dbReference>
<keyword evidence="2 5" id="KW-0378">Hydrolase</keyword>
<feature type="domain" description="UvrD-like helicase ATP-binding" evidence="6">
    <location>
        <begin position="216"/>
        <end position="619"/>
    </location>
</feature>
<dbReference type="GO" id="GO:0000725">
    <property type="term" value="P:recombinational repair"/>
    <property type="evidence" value="ECO:0007669"/>
    <property type="project" value="TreeGrafter"/>
</dbReference>
<dbReference type="Proteomes" id="UP000306985">
    <property type="component" value="Unassembled WGS sequence"/>
</dbReference>
<dbReference type="OrthoDB" id="9787585at2"/>
<evidence type="ECO:0000313" key="8">
    <source>
        <dbReference type="Proteomes" id="UP000306985"/>
    </source>
</evidence>
<keyword evidence="8" id="KW-1185">Reference proteome</keyword>
<dbReference type="InterPro" id="IPR000212">
    <property type="entry name" value="DNA_helicase_UvrD/REP"/>
</dbReference>
<dbReference type="GO" id="GO:0005524">
    <property type="term" value="F:ATP binding"/>
    <property type="evidence" value="ECO:0007669"/>
    <property type="project" value="UniProtKB-UniRule"/>
</dbReference>
<proteinExistence type="predicted"/>
<dbReference type="PANTHER" id="PTHR11070">
    <property type="entry name" value="UVRD / RECB / PCRA DNA HELICASE FAMILY MEMBER"/>
    <property type="match status" value="1"/>
</dbReference>
<dbReference type="EMBL" id="SZZH01000001">
    <property type="protein sequence ID" value="TKV60869.1"/>
    <property type="molecule type" value="Genomic_DNA"/>
</dbReference>
<dbReference type="PROSITE" id="PS51198">
    <property type="entry name" value="UVRD_HELICASE_ATP_BIND"/>
    <property type="match status" value="1"/>
</dbReference>
<dbReference type="InterPro" id="IPR014016">
    <property type="entry name" value="UvrD-like_ATP-bd"/>
</dbReference>
<dbReference type="GO" id="GO:0003677">
    <property type="term" value="F:DNA binding"/>
    <property type="evidence" value="ECO:0007669"/>
    <property type="project" value="InterPro"/>
</dbReference>
<dbReference type="RefSeq" id="WP_137448172.1">
    <property type="nucleotide sequence ID" value="NZ_SZZH01000001.1"/>
</dbReference>
<evidence type="ECO:0000256" key="4">
    <source>
        <dbReference type="ARBA" id="ARBA00022840"/>
    </source>
</evidence>
<evidence type="ECO:0000259" key="6">
    <source>
        <dbReference type="PROSITE" id="PS51198"/>
    </source>
</evidence>
<dbReference type="GO" id="GO:0016787">
    <property type="term" value="F:hydrolase activity"/>
    <property type="evidence" value="ECO:0007669"/>
    <property type="project" value="UniProtKB-UniRule"/>
</dbReference>
<protein>
    <submittedName>
        <fullName evidence="7">AAA family ATPase</fullName>
    </submittedName>
</protein>
<evidence type="ECO:0000256" key="3">
    <source>
        <dbReference type="ARBA" id="ARBA00022806"/>
    </source>
</evidence>
<keyword evidence="3 5" id="KW-0347">Helicase</keyword>
<evidence type="ECO:0000256" key="1">
    <source>
        <dbReference type="ARBA" id="ARBA00022741"/>
    </source>
</evidence>
<gene>
    <name evidence="7" type="ORF">FDO65_04180</name>
</gene>
<keyword evidence="4 5" id="KW-0067">ATP-binding</keyword>
<organism evidence="7 8">
    <name type="scientific">Nakamurella flava</name>
    <dbReference type="NCBI Taxonomy" id="2576308"/>
    <lineage>
        <taxon>Bacteria</taxon>
        <taxon>Bacillati</taxon>
        <taxon>Actinomycetota</taxon>
        <taxon>Actinomycetes</taxon>
        <taxon>Nakamurellales</taxon>
        <taxon>Nakamurellaceae</taxon>
        <taxon>Nakamurella</taxon>
    </lineage>
</organism>
<keyword evidence="1 5" id="KW-0547">Nucleotide-binding</keyword>
<dbReference type="Gene3D" id="3.40.50.300">
    <property type="entry name" value="P-loop containing nucleotide triphosphate hydrolases"/>
    <property type="match status" value="2"/>
</dbReference>
<evidence type="ECO:0000256" key="2">
    <source>
        <dbReference type="ARBA" id="ARBA00022801"/>
    </source>
</evidence>
<evidence type="ECO:0000313" key="7">
    <source>
        <dbReference type="EMBL" id="TKV60869.1"/>
    </source>
</evidence>
<sequence>MSSTHPPTDPRATVFALPACRSAKAAAVLVAEDERFFTELRECLAAEMAAVDSRLATTRREAGQQGRDVLDREGPVAMERDQEIHRLTARHRDLQRYGLDLCLGRVIPLGGGAPRYIGRRGVSTADGRTLLVDWRSPGAEPFFAATHGDPRGLRSRRRYHWTAGRITDYWDEVFDRELLDSASGQQAEQAAFDDQSAFLASLGASRTDKMRDVLGTIAADQDAIIRADSAGALVVDGGPGTGKTVVALHRTAYLLYADPRLGHRRGGVLFIGPHRQYLSYVGDVLPSLGEEGVLTTTLRDLVPEGVRAQAETDPQVARWKGDADVSAIVDAAVRFHEDPPTDDLVIETDWRDHVVTAADWAAASAAVRETGVPHNEAREPILNEIVDILLPKDDVDGGDVEVGEQRRALRRHRDLRATLHRAWPMIEATDLIGDLWTVRAYLRRCAPDWDNARVDALQRREPTAWTVADLPWLDAACRRLGDSQIADRRRRRAADEQSRERAMSDVVDHLMASDDTELQVMSMFRIDDMRAALIEDDPDDSPRDRFAGPFAHVVVDEAQELTRAEWQMLLARCPSQSFTIAGDRAQSRVDTDGPWTHRLTAAGFRQVREHTLTINYRTPEEVMEMAAPVILAAVPDATVPVSVRRSGRPVHCARLAELDQVVRDWLRENDDGVACVIGAADYSPPSTRVRSLDPLTVKGLEFDLVVLVDPDEPLVADPEHHRARAVDRYVAMTRSTGELVMVSR</sequence>
<dbReference type="GO" id="GO:0005829">
    <property type="term" value="C:cytosol"/>
    <property type="evidence" value="ECO:0007669"/>
    <property type="project" value="TreeGrafter"/>
</dbReference>